<evidence type="ECO:0000313" key="2">
    <source>
        <dbReference type="EMBL" id="MBB5284076.1"/>
    </source>
</evidence>
<protein>
    <submittedName>
        <fullName evidence="2">Putative sulfatase</fullName>
        <ecNumber evidence="2">3.1.6.-</ecNumber>
    </submittedName>
</protein>
<dbReference type="GO" id="GO:0016787">
    <property type="term" value="F:hydrolase activity"/>
    <property type="evidence" value="ECO:0007669"/>
    <property type="project" value="UniProtKB-KW"/>
</dbReference>
<proteinExistence type="predicted"/>
<keyword evidence="2" id="KW-0378">Hydrolase</keyword>
<evidence type="ECO:0000313" key="3">
    <source>
        <dbReference type="Proteomes" id="UP000557307"/>
    </source>
</evidence>
<dbReference type="InterPro" id="IPR052701">
    <property type="entry name" value="GAG_Ulvan_Degrading_Sulfatases"/>
</dbReference>
<dbReference type="RefSeq" id="WP_184174043.1">
    <property type="nucleotide sequence ID" value="NZ_JACHGF010000003.1"/>
</dbReference>
<dbReference type="SUPFAM" id="SSF53649">
    <property type="entry name" value="Alkaline phosphatase-like"/>
    <property type="match status" value="1"/>
</dbReference>
<dbReference type="Pfam" id="PF00884">
    <property type="entry name" value="Sulfatase"/>
    <property type="match status" value="1"/>
</dbReference>
<dbReference type="CDD" id="cd16027">
    <property type="entry name" value="SGSH"/>
    <property type="match status" value="1"/>
</dbReference>
<dbReference type="PANTHER" id="PTHR43751:SF1">
    <property type="entry name" value="SULFATASE ATSG-RELATED"/>
    <property type="match status" value="1"/>
</dbReference>
<name>A0A840TIR9_9BACT</name>
<dbReference type="Gene3D" id="3.40.720.10">
    <property type="entry name" value="Alkaline Phosphatase, subunit A"/>
    <property type="match status" value="1"/>
</dbReference>
<dbReference type="EMBL" id="JACHGF010000003">
    <property type="protein sequence ID" value="MBB5284076.1"/>
    <property type="molecule type" value="Genomic_DNA"/>
</dbReference>
<dbReference type="PANTHER" id="PTHR43751">
    <property type="entry name" value="SULFATASE"/>
    <property type="match status" value="1"/>
</dbReference>
<keyword evidence="3" id="KW-1185">Reference proteome</keyword>
<comment type="caution">
    <text evidence="2">The sequence shown here is derived from an EMBL/GenBank/DDBJ whole genome shotgun (WGS) entry which is preliminary data.</text>
</comment>
<dbReference type="InterPro" id="IPR017850">
    <property type="entry name" value="Alkaline_phosphatase_core_sf"/>
</dbReference>
<dbReference type="Proteomes" id="UP000557307">
    <property type="component" value="Unassembled WGS sequence"/>
</dbReference>
<dbReference type="InterPro" id="IPR000917">
    <property type="entry name" value="Sulfatase_N"/>
</dbReference>
<reference evidence="2 3" key="1">
    <citation type="submission" date="2020-08" db="EMBL/GenBank/DDBJ databases">
        <title>Genomic Encyclopedia of Type Strains, Phase IV (KMG-IV): sequencing the most valuable type-strain genomes for metagenomic binning, comparative biology and taxonomic classification.</title>
        <authorList>
            <person name="Goeker M."/>
        </authorList>
    </citation>
    <scope>NUCLEOTIDE SEQUENCE [LARGE SCALE GENOMIC DNA]</scope>
    <source>
        <strain evidence="2 3">DSM 105074</strain>
    </source>
</reference>
<organism evidence="2 3">
    <name type="scientific">Rhabdobacter roseus</name>
    <dbReference type="NCBI Taxonomy" id="1655419"/>
    <lineage>
        <taxon>Bacteria</taxon>
        <taxon>Pseudomonadati</taxon>
        <taxon>Bacteroidota</taxon>
        <taxon>Cytophagia</taxon>
        <taxon>Cytophagales</taxon>
        <taxon>Cytophagaceae</taxon>
        <taxon>Rhabdobacter</taxon>
    </lineage>
</organism>
<gene>
    <name evidence="2" type="ORF">HNQ92_002219</name>
</gene>
<sequence length="504" mass="56607">MKILPFLLLILVSAGFWFEPPLPPKRPNILLVISDDQSFAHTSISGCSFVRTPHFDRVAREGTLFTNAYVTSPGCSPSRASLLTGRYPWQIAEAGTHASSFPQAYVVFPDRLEAAGYRVGFTGKGWGPGDWRVSGRSRNPAGEAYQKKTMAKAFEGVSTCDYAANFADFYAQKAPGQPFYFWLGTQEPHRPFERDAYQRVGKDLAQAQVPGFLPEDSVVQGDLLDYAVEVEYLDEQLGKVLAFLEEKKELDNTIIVVTSDNGMAFPAAKANCFEYGVHVPLAIRWGQQGVARQVVKQPVSLVDLTPTFLEVAGVPTQGLGLSGRSLLPTLRGKKRAEARPVYFGRERHSSARYQNHGYPQRGVREGKYLYIHNFRPERWPAGDPQGYDAQGQLVDSYADIDACPTLDQLLAHRHTAPYDDYLRLATAQRPAEELYDLEKDPYCRRNLAAEAGFEQPRRRLQRQLFSYLRSTQDARVVGPDPEVFETYPRLQGPIRKFPESNKKD</sequence>
<accession>A0A840TIR9</accession>
<dbReference type="AlphaFoldDB" id="A0A840TIR9"/>
<evidence type="ECO:0000259" key="1">
    <source>
        <dbReference type="Pfam" id="PF00884"/>
    </source>
</evidence>
<dbReference type="EC" id="3.1.6.-" evidence="2"/>
<feature type="domain" description="Sulfatase N-terminal" evidence="1">
    <location>
        <begin position="27"/>
        <end position="314"/>
    </location>
</feature>